<dbReference type="InterPro" id="IPR000073">
    <property type="entry name" value="AB_hydrolase_1"/>
</dbReference>
<sequence>MTDTTDRPTRLIDLDAGRVEYRLDERGPATVLMLHGGHMRAGIALGERVFADAGHTVLAVSRPGYGRTPLSTGTTPDRFADVLAGLCARLGIGSLAAVVGQSAGGPTALALAARHPELVERLVLESAVGPLPWPARRTRLAAAAAFHPRTEAATWSLVRALVRRAPGLVLRGLLADLSARRPAEVLAALDGPARAALLGLFGRMRSGSGFGNDVRVMSAPDGARRRAAQAAGLRRPTLVIASPDDGSVPYAHARSLADAVPDARLVASAAPSHLIWFGDAYRDTATAITDFLTGPRGTGADRVRPGA</sequence>
<evidence type="ECO:0000313" key="3">
    <source>
        <dbReference type="Proteomes" id="UP001596972"/>
    </source>
</evidence>
<gene>
    <name evidence="2" type="ORF">ACFQ11_17385</name>
</gene>
<dbReference type="InterPro" id="IPR029058">
    <property type="entry name" value="AB_hydrolase_fold"/>
</dbReference>
<reference evidence="3" key="1">
    <citation type="journal article" date="2019" name="Int. J. Syst. Evol. Microbiol.">
        <title>The Global Catalogue of Microorganisms (GCM) 10K type strain sequencing project: providing services to taxonomists for standard genome sequencing and annotation.</title>
        <authorList>
            <consortium name="The Broad Institute Genomics Platform"/>
            <consortium name="The Broad Institute Genome Sequencing Center for Infectious Disease"/>
            <person name="Wu L."/>
            <person name="Ma J."/>
        </authorList>
    </citation>
    <scope>NUCLEOTIDE SEQUENCE [LARGE SCALE GENOMIC DNA]</scope>
    <source>
        <strain evidence="3">JCM 31202</strain>
    </source>
</reference>
<feature type="domain" description="AB hydrolase-1" evidence="1">
    <location>
        <begin position="31"/>
        <end position="275"/>
    </location>
</feature>
<dbReference type="RefSeq" id="WP_378299712.1">
    <property type="nucleotide sequence ID" value="NZ_JBHTJA010000032.1"/>
</dbReference>
<dbReference type="EMBL" id="JBHTJA010000032">
    <property type="protein sequence ID" value="MFD0902176.1"/>
    <property type="molecule type" value="Genomic_DNA"/>
</dbReference>
<name>A0ABW3ETV5_9ACTN</name>
<keyword evidence="2" id="KW-0378">Hydrolase</keyword>
<proteinExistence type="predicted"/>
<evidence type="ECO:0000313" key="2">
    <source>
        <dbReference type="EMBL" id="MFD0902176.1"/>
    </source>
</evidence>
<dbReference type="PANTHER" id="PTHR43433">
    <property type="entry name" value="HYDROLASE, ALPHA/BETA FOLD FAMILY PROTEIN"/>
    <property type="match status" value="1"/>
</dbReference>
<comment type="caution">
    <text evidence="2">The sequence shown here is derived from an EMBL/GenBank/DDBJ whole genome shotgun (WGS) entry which is preliminary data.</text>
</comment>
<evidence type="ECO:0000259" key="1">
    <source>
        <dbReference type="Pfam" id="PF00561"/>
    </source>
</evidence>
<accession>A0ABW3ETV5</accession>
<dbReference type="Proteomes" id="UP001596972">
    <property type="component" value="Unassembled WGS sequence"/>
</dbReference>
<dbReference type="InterPro" id="IPR050471">
    <property type="entry name" value="AB_hydrolase"/>
</dbReference>
<organism evidence="2 3">
    <name type="scientific">Actinomadura sediminis</name>
    <dbReference type="NCBI Taxonomy" id="1038904"/>
    <lineage>
        <taxon>Bacteria</taxon>
        <taxon>Bacillati</taxon>
        <taxon>Actinomycetota</taxon>
        <taxon>Actinomycetes</taxon>
        <taxon>Streptosporangiales</taxon>
        <taxon>Thermomonosporaceae</taxon>
        <taxon>Actinomadura</taxon>
    </lineage>
</organism>
<keyword evidence="3" id="KW-1185">Reference proteome</keyword>
<protein>
    <submittedName>
        <fullName evidence="2">Alpha/beta fold hydrolase</fullName>
    </submittedName>
</protein>
<dbReference type="Gene3D" id="3.40.50.1820">
    <property type="entry name" value="alpha/beta hydrolase"/>
    <property type="match status" value="1"/>
</dbReference>
<dbReference type="GO" id="GO:0016787">
    <property type="term" value="F:hydrolase activity"/>
    <property type="evidence" value="ECO:0007669"/>
    <property type="project" value="UniProtKB-KW"/>
</dbReference>
<dbReference type="Pfam" id="PF00561">
    <property type="entry name" value="Abhydrolase_1"/>
    <property type="match status" value="1"/>
</dbReference>
<dbReference type="PRINTS" id="PR00111">
    <property type="entry name" value="ABHYDROLASE"/>
</dbReference>
<dbReference type="SUPFAM" id="SSF53474">
    <property type="entry name" value="alpha/beta-Hydrolases"/>
    <property type="match status" value="1"/>
</dbReference>
<dbReference type="PANTHER" id="PTHR43433:SF1">
    <property type="entry name" value="BLL5160 PROTEIN"/>
    <property type="match status" value="1"/>
</dbReference>